<dbReference type="Proteomes" id="UP001062632">
    <property type="component" value="Unassembled WGS sequence"/>
</dbReference>
<gene>
    <name evidence="1" type="ORF">AA106555_0270</name>
</gene>
<dbReference type="EMBL" id="BAQC01000003">
    <property type="protein sequence ID" value="GBR50601.1"/>
    <property type="molecule type" value="Genomic_DNA"/>
</dbReference>
<proteinExistence type="predicted"/>
<organism evidence="1 2">
    <name type="scientific">Neokomagataea thailandica NBRC 106555</name>
    <dbReference type="NCBI Taxonomy" id="1223520"/>
    <lineage>
        <taxon>Bacteria</taxon>
        <taxon>Pseudomonadati</taxon>
        <taxon>Pseudomonadota</taxon>
        <taxon>Alphaproteobacteria</taxon>
        <taxon>Acetobacterales</taxon>
        <taxon>Acetobacteraceae</taxon>
        <taxon>Neokomagataea</taxon>
    </lineage>
</organism>
<evidence type="ECO:0008006" key="3">
    <source>
        <dbReference type="Google" id="ProtNLM"/>
    </source>
</evidence>
<evidence type="ECO:0000313" key="2">
    <source>
        <dbReference type="Proteomes" id="UP001062632"/>
    </source>
</evidence>
<sequence>MQWASLNTLSTKNRRAQLCALTLAAAALKAGERIIPLASGHSNRSLAGHTALPQLAAALNDTTANASPPDLSGLPRGASALIISDFLWEQQDFKQWCKENAHFAGRLTLLCVLDPAERNLHERGRVRFEGLEGGTLTLPALESLAASYGDAMKAHLAALHEAATAINAQLIHHSTDQDPLPTLLDLHTALGGAR</sequence>
<reference evidence="1 2" key="1">
    <citation type="submission" date="2013-04" db="EMBL/GenBank/DDBJ databases">
        <title>The genome sequencing project of 58 acetic acid bacteria.</title>
        <authorList>
            <person name="Okamoto-Kainuma A."/>
            <person name="Ishikawa M."/>
            <person name="Umino S."/>
            <person name="Koizumi Y."/>
            <person name="Shiwa Y."/>
            <person name="Yoshikawa H."/>
            <person name="Matsutani M."/>
            <person name="Matsushita K."/>
        </authorList>
    </citation>
    <scope>NUCLEOTIDE SEQUENCE [LARGE SCALE GENOMIC DNA]</scope>
    <source>
        <strain evidence="1 2">NBRC 106555</strain>
    </source>
</reference>
<accession>A0ABQ0QMM9</accession>
<evidence type="ECO:0000313" key="1">
    <source>
        <dbReference type="EMBL" id="GBR50601.1"/>
    </source>
</evidence>
<comment type="caution">
    <text evidence="1">The sequence shown here is derived from an EMBL/GenBank/DDBJ whole genome shotgun (WGS) entry which is preliminary data.</text>
</comment>
<name>A0ABQ0QMM9_9PROT</name>
<protein>
    <recommendedName>
        <fullName evidence="3">DUF58 domain-containing protein</fullName>
    </recommendedName>
</protein>
<keyword evidence="2" id="KW-1185">Reference proteome</keyword>